<dbReference type="Proteomes" id="UP000238274">
    <property type="component" value="Unassembled WGS sequence"/>
</dbReference>
<dbReference type="PANTHER" id="PTHR33069:SF3">
    <property type="entry name" value="DYNEIN HEAVY CHAIN TAIL DOMAIN-CONTAINING PROTEIN"/>
    <property type="match status" value="1"/>
</dbReference>
<gene>
    <name evidence="2" type="ORF">PSHT_04038</name>
</gene>
<organism evidence="2 3">
    <name type="scientific">Puccinia striiformis</name>
    <dbReference type="NCBI Taxonomy" id="27350"/>
    <lineage>
        <taxon>Eukaryota</taxon>
        <taxon>Fungi</taxon>
        <taxon>Dikarya</taxon>
        <taxon>Basidiomycota</taxon>
        <taxon>Pucciniomycotina</taxon>
        <taxon>Pucciniomycetes</taxon>
        <taxon>Pucciniales</taxon>
        <taxon>Pucciniaceae</taxon>
        <taxon>Puccinia</taxon>
    </lineage>
</organism>
<sequence length="416" mass="47339">MYGSTVGNPPDAARSKSSMTQEDLEQGALVLKGFKSLADKCEPTNDKRRSHPVRKRLALPNDQLSLKREALKQLGSSSLPQLRDQWRRLLLLLEPTDLLENPLSQLKLILDHQLELHQTLDQIIPAFHTICPDKNPVPTVLNDKHLKEFKSFRLNGLNLYMGGVFGDLLIGFHACCELVRQMNLSAGKCRRAGNPARARKDWVGKMNRCWQSVRWTIEWVTGSEFDIVQAHWPTDLVEINKILDQFTIMVNSTINKDKKSASKPYSAEVVQLAKLLVPFTKLLRLFFIKLSRRGMNAKQFPSFTQMTSEELDRLGVSVNRISADLTALPSFLGIPDTPFRAEITSPRIIRTVKHIESHFDNAFYLVYRHLVPQIPETDCPTAQNYLRTWLGTWKIQFTLAISNLNVAAKSLQAYPL</sequence>
<reference evidence="2 3" key="1">
    <citation type="submission" date="2017-12" db="EMBL/GenBank/DDBJ databases">
        <title>Gene loss provides genomic basis for host adaptation in cereal stripe rust fungi.</title>
        <authorList>
            <person name="Xia C."/>
        </authorList>
    </citation>
    <scope>NUCLEOTIDE SEQUENCE [LARGE SCALE GENOMIC DNA]</scope>
    <source>
        <strain evidence="2 3">93TX-2</strain>
    </source>
</reference>
<dbReference type="AlphaFoldDB" id="A0A2S4WDP4"/>
<comment type="caution">
    <text evidence="2">The sequence shown here is derived from an EMBL/GenBank/DDBJ whole genome shotgun (WGS) entry which is preliminary data.</text>
</comment>
<dbReference type="EMBL" id="PKSM01000041">
    <property type="protein sequence ID" value="POW19873.1"/>
    <property type="molecule type" value="Genomic_DNA"/>
</dbReference>
<accession>A0A2S4WDP4</accession>
<name>A0A2S4WDP4_9BASI</name>
<evidence type="ECO:0000313" key="3">
    <source>
        <dbReference type="Proteomes" id="UP000238274"/>
    </source>
</evidence>
<reference evidence="3" key="2">
    <citation type="journal article" date="2018" name="BMC Genomics">
        <title>Genomic insights into host adaptation between the wheat stripe rust pathogen (Puccinia striiformis f. sp. tritici) and the barley stripe rust pathogen (Puccinia striiformis f. sp. hordei).</title>
        <authorList>
            <person name="Xia C."/>
            <person name="Wang M."/>
            <person name="Yin C."/>
            <person name="Cornejo O.E."/>
            <person name="Hulbert S.H."/>
            <person name="Chen X."/>
        </authorList>
    </citation>
    <scope>NUCLEOTIDE SEQUENCE [LARGE SCALE GENOMIC DNA]</scope>
    <source>
        <strain evidence="3">93TX-2</strain>
    </source>
</reference>
<protein>
    <submittedName>
        <fullName evidence="2">Uncharacterized protein</fullName>
    </submittedName>
</protein>
<feature type="region of interest" description="Disordered" evidence="1">
    <location>
        <begin position="1"/>
        <end position="22"/>
    </location>
</feature>
<dbReference type="VEuPathDB" id="FungiDB:PSTT_01842"/>
<dbReference type="PANTHER" id="PTHR33069">
    <property type="entry name" value="CHROMOSOME 7, WHOLE GENOME SHOTGUN SEQUENCE-RELATED"/>
    <property type="match status" value="1"/>
</dbReference>
<dbReference type="VEuPathDB" id="FungiDB:PSHT_04038"/>
<evidence type="ECO:0000256" key="1">
    <source>
        <dbReference type="SAM" id="MobiDB-lite"/>
    </source>
</evidence>
<keyword evidence="3" id="KW-1185">Reference proteome</keyword>
<proteinExistence type="predicted"/>
<evidence type="ECO:0000313" key="2">
    <source>
        <dbReference type="EMBL" id="POW19873.1"/>
    </source>
</evidence>
<reference evidence="3" key="3">
    <citation type="journal article" date="2018" name="Mol. Plant Microbe Interact.">
        <title>Genome sequence resources for the wheat stripe rust pathogen (Puccinia striiformis f. sp. tritici) and the barley stripe rust pathogen (Puccinia striiformis f. sp. hordei).</title>
        <authorList>
            <person name="Xia C."/>
            <person name="Wang M."/>
            <person name="Yin C."/>
            <person name="Cornejo O.E."/>
            <person name="Hulbert S.H."/>
            <person name="Chen X."/>
        </authorList>
    </citation>
    <scope>NUCLEOTIDE SEQUENCE [LARGE SCALE GENOMIC DNA]</scope>
    <source>
        <strain evidence="3">93TX-2</strain>
    </source>
</reference>